<accession>A0A1E5UQ36</accession>
<feature type="non-terminal residue" evidence="2">
    <location>
        <position position="1"/>
    </location>
</feature>
<evidence type="ECO:0000256" key="1">
    <source>
        <dbReference type="SAM" id="MobiDB-lite"/>
    </source>
</evidence>
<dbReference type="Proteomes" id="UP000095767">
    <property type="component" value="Unassembled WGS sequence"/>
</dbReference>
<evidence type="ECO:0000313" key="3">
    <source>
        <dbReference type="Proteomes" id="UP000095767"/>
    </source>
</evidence>
<evidence type="ECO:0000313" key="2">
    <source>
        <dbReference type="EMBL" id="OEL14974.1"/>
    </source>
</evidence>
<organism evidence="2 3">
    <name type="scientific">Dichanthelium oligosanthes</name>
    <dbReference type="NCBI Taxonomy" id="888268"/>
    <lineage>
        <taxon>Eukaryota</taxon>
        <taxon>Viridiplantae</taxon>
        <taxon>Streptophyta</taxon>
        <taxon>Embryophyta</taxon>
        <taxon>Tracheophyta</taxon>
        <taxon>Spermatophyta</taxon>
        <taxon>Magnoliopsida</taxon>
        <taxon>Liliopsida</taxon>
        <taxon>Poales</taxon>
        <taxon>Poaceae</taxon>
        <taxon>PACMAD clade</taxon>
        <taxon>Panicoideae</taxon>
        <taxon>Panicodae</taxon>
        <taxon>Paniceae</taxon>
        <taxon>Dichantheliinae</taxon>
        <taxon>Dichanthelium</taxon>
    </lineage>
</organism>
<feature type="compositionally biased region" description="Low complexity" evidence="1">
    <location>
        <begin position="119"/>
        <end position="134"/>
    </location>
</feature>
<proteinExistence type="predicted"/>
<protein>
    <submittedName>
        <fullName evidence="2">Uncharacterized protein</fullName>
    </submittedName>
</protein>
<gene>
    <name evidence="2" type="ORF">BAE44_0024009</name>
</gene>
<sequence>LGRPRRRGLGLLRRRAGAAQREGAGREACQGREGRGSGGEVPGRGVRAGARHGQGLPPEAPYLRGPHQVPPRRRRRAGAALLPAVQPVGAVVALGCYQELCSALGCSDMSGICLSAPHLRSASSASPSRSPSAARMDRLHRRQNVRSEAGYNGLRICVAS</sequence>
<reference evidence="2 3" key="1">
    <citation type="submission" date="2016-09" db="EMBL/GenBank/DDBJ databases">
        <title>The draft genome of Dichanthelium oligosanthes: A C3 panicoid grass species.</title>
        <authorList>
            <person name="Studer A.J."/>
            <person name="Schnable J.C."/>
            <person name="Brutnell T.P."/>
        </authorList>
    </citation>
    <scope>NUCLEOTIDE SEQUENCE [LARGE SCALE GENOMIC DNA]</scope>
    <source>
        <strain evidence="3">cv. Kellogg 1175</strain>
        <tissue evidence="2">Leaf</tissue>
    </source>
</reference>
<dbReference type="EMBL" id="LWDX02068450">
    <property type="protein sequence ID" value="OEL14974.1"/>
    <property type="molecule type" value="Genomic_DNA"/>
</dbReference>
<keyword evidence="3" id="KW-1185">Reference proteome</keyword>
<feature type="region of interest" description="Disordered" evidence="1">
    <location>
        <begin position="1"/>
        <end position="75"/>
    </location>
</feature>
<name>A0A1E5UQ36_9POAL</name>
<feature type="compositionally biased region" description="Basic and acidic residues" evidence="1">
    <location>
        <begin position="23"/>
        <end position="35"/>
    </location>
</feature>
<feature type="compositionally biased region" description="Basic residues" evidence="1">
    <location>
        <begin position="1"/>
        <end position="16"/>
    </location>
</feature>
<comment type="caution">
    <text evidence="2">The sequence shown here is derived from an EMBL/GenBank/DDBJ whole genome shotgun (WGS) entry which is preliminary data.</text>
</comment>
<feature type="region of interest" description="Disordered" evidence="1">
    <location>
        <begin position="119"/>
        <end position="145"/>
    </location>
</feature>
<dbReference type="AlphaFoldDB" id="A0A1E5UQ36"/>